<evidence type="ECO:0000313" key="7">
    <source>
        <dbReference type="Proteomes" id="UP001595886"/>
    </source>
</evidence>
<name>A0ABV9QX70_9GAMM</name>
<protein>
    <submittedName>
        <fullName evidence="6">ABC transporter ATP-binding protein</fullName>
    </submittedName>
</protein>
<evidence type="ECO:0000259" key="5">
    <source>
        <dbReference type="PROSITE" id="PS50893"/>
    </source>
</evidence>
<dbReference type="Gene3D" id="2.70.50.60">
    <property type="entry name" value="abc- transporter (atp binding component) like domain"/>
    <property type="match status" value="1"/>
</dbReference>
<organism evidence="6 7">
    <name type="scientific">Dokdonella ginsengisoli</name>
    <dbReference type="NCBI Taxonomy" id="363846"/>
    <lineage>
        <taxon>Bacteria</taxon>
        <taxon>Pseudomonadati</taxon>
        <taxon>Pseudomonadota</taxon>
        <taxon>Gammaproteobacteria</taxon>
        <taxon>Lysobacterales</taxon>
        <taxon>Rhodanobacteraceae</taxon>
        <taxon>Dokdonella</taxon>
    </lineage>
</organism>
<dbReference type="InterPro" id="IPR050683">
    <property type="entry name" value="Bact_Polysacc_Export_ATP-bd"/>
</dbReference>
<dbReference type="Pfam" id="PF14524">
    <property type="entry name" value="Wzt_C"/>
    <property type="match status" value="1"/>
</dbReference>
<dbReference type="SUPFAM" id="SSF52540">
    <property type="entry name" value="P-loop containing nucleoside triphosphate hydrolases"/>
    <property type="match status" value="1"/>
</dbReference>
<dbReference type="InterPro" id="IPR029439">
    <property type="entry name" value="Wzt_C"/>
</dbReference>
<sequence>MTIEFDRVGKAFRRIENPARVLRQSLFGGQSPETELFWALRDVSLRVERGEAVGIVGCNGSGKSTLLQLLCGVYPPTKGTIAVEGRVAALLELGAGFDPEFSGRQNVYMNAAVLGMQRHVTEQRFDDIAAFADIGHFIDEPVKTYSSGMFVRLAFAVAIHTDPDILVVDEALAVGDARFQAKCMKRIKSLREDGVTLFFVSHDVSSVRTLCDRSVWLDRGRIVRMGSVFDVTAHYMEHLFADEASDTAQPAASALPEGAAGDTEAELKGPINHWGSHIGCIRDHRLADAYGRPSRVFEYGQTMRVEVVFRIPDGADTEHLSAAFSIKDLKGTDLLVCTTHDENRGCFRGHGGLVRATFEFENRLTPGRYLLVLAIEDRSAPVVQYYEYVEGADYFATASETVRFGLFNLPTRIQIDAARQAALVTEGT</sequence>
<dbReference type="PANTHER" id="PTHR46743:SF2">
    <property type="entry name" value="TEICHOIC ACIDS EXPORT ATP-BINDING PROTEIN TAGH"/>
    <property type="match status" value="1"/>
</dbReference>
<keyword evidence="7" id="KW-1185">Reference proteome</keyword>
<dbReference type="PROSITE" id="PS50893">
    <property type="entry name" value="ABC_TRANSPORTER_2"/>
    <property type="match status" value="1"/>
</dbReference>
<keyword evidence="4 6" id="KW-0067">ATP-binding</keyword>
<dbReference type="RefSeq" id="WP_380021940.1">
    <property type="nucleotide sequence ID" value="NZ_JBHSHD010000010.1"/>
</dbReference>
<keyword evidence="3" id="KW-0547">Nucleotide-binding</keyword>
<dbReference type="SMART" id="SM00382">
    <property type="entry name" value="AAA"/>
    <property type="match status" value="1"/>
</dbReference>
<proteinExistence type="inferred from homology"/>
<dbReference type="Proteomes" id="UP001595886">
    <property type="component" value="Unassembled WGS sequence"/>
</dbReference>
<dbReference type="CDD" id="cd10147">
    <property type="entry name" value="Wzt_C-like"/>
    <property type="match status" value="1"/>
</dbReference>
<evidence type="ECO:0000256" key="4">
    <source>
        <dbReference type="ARBA" id="ARBA00022840"/>
    </source>
</evidence>
<dbReference type="InterPro" id="IPR017871">
    <property type="entry name" value="ABC_transporter-like_CS"/>
</dbReference>
<dbReference type="EMBL" id="JBHSHD010000010">
    <property type="protein sequence ID" value="MFC4821666.1"/>
    <property type="molecule type" value="Genomic_DNA"/>
</dbReference>
<dbReference type="InterPro" id="IPR003439">
    <property type="entry name" value="ABC_transporter-like_ATP-bd"/>
</dbReference>
<dbReference type="InterPro" id="IPR027417">
    <property type="entry name" value="P-loop_NTPase"/>
</dbReference>
<gene>
    <name evidence="6" type="ORF">ACFO6Q_15130</name>
</gene>
<evidence type="ECO:0000256" key="1">
    <source>
        <dbReference type="ARBA" id="ARBA00005417"/>
    </source>
</evidence>
<accession>A0ABV9QX70</accession>
<dbReference type="PROSITE" id="PS00211">
    <property type="entry name" value="ABC_TRANSPORTER_1"/>
    <property type="match status" value="1"/>
</dbReference>
<evidence type="ECO:0000256" key="2">
    <source>
        <dbReference type="ARBA" id="ARBA00022448"/>
    </source>
</evidence>
<feature type="domain" description="ABC transporter" evidence="5">
    <location>
        <begin position="21"/>
        <end position="244"/>
    </location>
</feature>
<evidence type="ECO:0000313" key="6">
    <source>
        <dbReference type="EMBL" id="MFC4821666.1"/>
    </source>
</evidence>
<dbReference type="InterPro" id="IPR003593">
    <property type="entry name" value="AAA+_ATPase"/>
</dbReference>
<evidence type="ECO:0000256" key="3">
    <source>
        <dbReference type="ARBA" id="ARBA00022741"/>
    </source>
</evidence>
<comment type="caution">
    <text evidence="6">The sequence shown here is derived from an EMBL/GenBank/DDBJ whole genome shotgun (WGS) entry which is preliminary data.</text>
</comment>
<dbReference type="CDD" id="cd03220">
    <property type="entry name" value="ABC_KpsT_Wzt"/>
    <property type="match status" value="1"/>
</dbReference>
<dbReference type="GO" id="GO:0005524">
    <property type="term" value="F:ATP binding"/>
    <property type="evidence" value="ECO:0007669"/>
    <property type="project" value="UniProtKB-KW"/>
</dbReference>
<dbReference type="InterPro" id="IPR015860">
    <property type="entry name" value="ABC_transpr_TagH-like"/>
</dbReference>
<dbReference type="Gene3D" id="3.40.50.300">
    <property type="entry name" value="P-loop containing nucleotide triphosphate hydrolases"/>
    <property type="match status" value="1"/>
</dbReference>
<dbReference type="PANTHER" id="PTHR46743">
    <property type="entry name" value="TEICHOIC ACIDS EXPORT ATP-BINDING PROTEIN TAGH"/>
    <property type="match status" value="1"/>
</dbReference>
<dbReference type="Pfam" id="PF00005">
    <property type="entry name" value="ABC_tran"/>
    <property type="match status" value="1"/>
</dbReference>
<comment type="similarity">
    <text evidence="1">Belongs to the ABC transporter superfamily.</text>
</comment>
<keyword evidence="2" id="KW-0813">Transport</keyword>
<reference evidence="7" key="1">
    <citation type="journal article" date="2019" name="Int. J. Syst. Evol. Microbiol.">
        <title>The Global Catalogue of Microorganisms (GCM) 10K type strain sequencing project: providing services to taxonomists for standard genome sequencing and annotation.</title>
        <authorList>
            <consortium name="The Broad Institute Genomics Platform"/>
            <consortium name="The Broad Institute Genome Sequencing Center for Infectious Disease"/>
            <person name="Wu L."/>
            <person name="Ma J."/>
        </authorList>
    </citation>
    <scope>NUCLEOTIDE SEQUENCE [LARGE SCALE GENOMIC DNA]</scope>
    <source>
        <strain evidence="7">CCUG 30340</strain>
    </source>
</reference>